<evidence type="ECO:0000256" key="3">
    <source>
        <dbReference type="ARBA" id="ARBA00022679"/>
    </source>
</evidence>
<accession>A0A059E2K4</accession>
<dbReference type="PATRIC" id="fig|1280948.3.peg.1790"/>
<comment type="caution">
    <text evidence="6">The sequence shown here is derived from an EMBL/GenBank/DDBJ whole genome shotgun (WGS) entry which is preliminary data.</text>
</comment>
<dbReference type="GO" id="GO:0008173">
    <property type="term" value="F:RNA methyltransferase activity"/>
    <property type="evidence" value="ECO:0007669"/>
    <property type="project" value="InterPro"/>
</dbReference>
<proteinExistence type="inferred from homology"/>
<keyword evidence="2" id="KW-0489">Methyltransferase</keyword>
<organism evidence="6 7">
    <name type="scientific">Hyphomonas atlantica</name>
    <dbReference type="NCBI Taxonomy" id="1280948"/>
    <lineage>
        <taxon>Bacteria</taxon>
        <taxon>Pseudomonadati</taxon>
        <taxon>Pseudomonadota</taxon>
        <taxon>Alphaproteobacteria</taxon>
        <taxon>Hyphomonadales</taxon>
        <taxon>Hyphomonadaceae</taxon>
        <taxon>Hyphomonas</taxon>
    </lineage>
</organism>
<dbReference type="EMBL" id="AWFH01000012">
    <property type="protein sequence ID" value="KCZ61876.1"/>
    <property type="molecule type" value="Genomic_DNA"/>
</dbReference>
<dbReference type="PANTHER" id="PTHR43191:SF2">
    <property type="entry name" value="RRNA METHYLTRANSFERASE 3, MITOCHONDRIAL"/>
    <property type="match status" value="1"/>
</dbReference>
<evidence type="ECO:0000256" key="2">
    <source>
        <dbReference type="ARBA" id="ARBA00022603"/>
    </source>
</evidence>
<dbReference type="CDD" id="cd18095">
    <property type="entry name" value="SpoU-like_rRNA-MTase"/>
    <property type="match status" value="1"/>
</dbReference>
<dbReference type="InterPro" id="IPR001537">
    <property type="entry name" value="SpoU_MeTrfase"/>
</dbReference>
<dbReference type="InterPro" id="IPR053888">
    <property type="entry name" value="MRM3-like_sub_bind"/>
</dbReference>
<evidence type="ECO:0000259" key="5">
    <source>
        <dbReference type="Pfam" id="PF22435"/>
    </source>
</evidence>
<dbReference type="Proteomes" id="UP000024547">
    <property type="component" value="Unassembled WGS sequence"/>
</dbReference>
<comment type="similarity">
    <text evidence="1">Belongs to the class IV-like SAM-binding methyltransferase superfamily. RNA methyltransferase TrmH family.</text>
</comment>
<dbReference type="InterPro" id="IPR029026">
    <property type="entry name" value="tRNA_m1G_MTases_N"/>
</dbReference>
<dbReference type="Gene3D" id="3.30.1330.30">
    <property type="match status" value="1"/>
</dbReference>
<dbReference type="InterPro" id="IPR029028">
    <property type="entry name" value="Alpha/beta_knot_MTases"/>
</dbReference>
<dbReference type="PANTHER" id="PTHR43191">
    <property type="entry name" value="RRNA METHYLTRANSFERASE 3"/>
    <property type="match status" value="1"/>
</dbReference>
<evidence type="ECO:0000256" key="1">
    <source>
        <dbReference type="ARBA" id="ARBA00007228"/>
    </source>
</evidence>
<dbReference type="eggNOG" id="COG0566">
    <property type="taxonomic scope" value="Bacteria"/>
</dbReference>
<dbReference type="SUPFAM" id="SSF75217">
    <property type="entry name" value="alpha/beta knot"/>
    <property type="match status" value="1"/>
</dbReference>
<protein>
    <submittedName>
        <fullName evidence="6">Uncharacterized protein</fullName>
    </submittedName>
</protein>
<keyword evidence="3" id="KW-0808">Transferase</keyword>
<dbReference type="AlphaFoldDB" id="A0A059E2K4"/>
<evidence type="ECO:0000313" key="7">
    <source>
        <dbReference type="Proteomes" id="UP000024547"/>
    </source>
</evidence>
<sequence length="270" mass="28948">MTRPSETISSASNPLVKTLKSLERKKGRTETGLFLAEGARLIGQGLANGWKADCVVVAASMAERPHLADLIRQAETSGARVVLAADKLMSRITHKDNAQSVVAAFRQRHLGLDALPQTKDGLFVALYEVRDPGNLGTILRTADCAAISGVILVETCCDPYSFEAVRASMGSIFDMPFASASFDQFNAWRKGLGLNMSAASVNGTARHDRTDFTGGSVIIMGNEQSGLPAHAEAACDQLCLIPMRGGADSLNLAQATAIMTYEAWRQRDFK</sequence>
<feature type="domain" description="MRM3-like substrate binding" evidence="5">
    <location>
        <begin position="13"/>
        <end position="103"/>
    </location>
</feature>
<gene>
    <name evidence="6" type="ORF">HY36_04780</name>
</gene>
<dbReference type="Pfam" id="PF00588">
    <property type="entry name" value="SpoU_methylase"/>
    <property type="match status" value="1"/>
</dbReference>
<feature type="domain" description="tRNA/rRNA methyltransferase SpoU type" evidence="4">
    <location>
        <begin position="122"/>
        <end position="261"/>
    </location>
</feature>
<dbReference type="SUPFAM" id="SSF55315">
    <property type="entry name" value="L30e-like"/>
    <property type="match status" value="1"/>
</dbReference>
<name>A0A059E2K4_9PROT</name>
<dbReference type="Gene3D" id="3.40.1280.10">
    <property type="match status" value="1"/>
</dbReference>
<keyword evidence="7" id="KW-1185">Reference proteome</keyword>
<evidence type="ECO:0000259" key="4">
    <source>
        <dbReference type="Pfam" id="PF00588"/>
    </source>
</evidence>
<dbReference type="InterPro" id="IPR029064">
    <property type="entry name" value="Ribosomal_eL30-like_sf"/>
</dbReference>
<dbReference type="OrthoDB" id="9794400at2"/>
<dbReference type="InterPro" id="IPR051259">
    <property type="entry name" value="rRNA_Methyltransferase"/>
</dbReference>
<reference evidence="6 7" key="1">
    <citation type="journal article" date="2014" name="Antonie Van Leeuwenhoek">
        <title>Hyphomonas beringensis sp. nov. and Hyphomonas chukchiensis sp. nov., isolated from surface seawater of the Bering Sea and Chukchi Sea.</title>
        <authorList>
            <person name="Li C."/>
            <person name="Lai Q."/>
            <person name="Li G."/>
            <person name="Dong C."/>
            <person name="Wang J."/>
            <person name="Liao Y."/>
            <person name="Shao Z."/>
        </authorList>
    </citation>
    <scope>NUCLEOTIDE SEQUENCE [LARGE SCALE GENOMIC DNA]</scope>
    <source>
        <strain evidence="6 7">22II1-22F38</strain>
    </source>
</reference>
<dbReference type="GO" id="GO:0032259">
    <property type="term" value="P:methylation"/>
    <property type="evidence" value="ECO:0007669"/>
    <property type="project" value="UniProtKB-KW"/>
</dbReference>
<dbReference type="STRING" id="1280948.HY36_04780"/>
<evidence type="ECO:0000313" key="6">
    <source>
        <dbReference type="EMBL" id="KCZ61876.1"/>
    </source>
</evidence>
<dbReference type="GO" id="GO:0006396">
    <property type="term" value="P:RNA processing"/>
    <property type="evidence" value="ECO:0007669"/>
    <property type="project" value="InterPro"/>
</dbReference>
<dbReference type="Pfam" id="PF22435">
    <property type="entry name" value="MRM3-like_sub_bind"/>
    <property type="match status" value="1"/>
</dbReference>
<dbReference type="RefSeq" id="WP_035551214.1">
    <property type="nucleotide sequence ID" value="NZ_AWFH01000012.1"/>
</dbReference>
<dbReference type="GO" id="GO:0003723">
    <property type="term" value="F:RNA binding"/>
    <property type="evidence" value="ECO:0007669"/>
    <property type="project" value="InterPro"/>
</dbReference>